<evidence type="ECO:0000313" key="3">
    <source>
        <dbReference type="Proteomes" id="UP000008022"/>
    </source>
</evidence>
<keyword evidence="1" id="KW-0472">Membrane</keyword>
<keyword evidence="1" id="KW-1133">Transmembrane helix</keyword>
<dbReference type="AlphaFoldDB" id="A0A0E0QYZ7"/>
<keyword evidence="3" id="KW-1185">Reference proteome</keyword>
<dbReference type="HOGENOM" id="CLU_176560_0_0_1"/>
<keyword evidence="1" id="KW-0812">Transmembrane</keyword>
<evidence type="ECO:0000256" key="1">
    <source>
        <dbReference type="SAM" id="Phobius"/>
    </source>
</evidence>
<reference evidence="2" key="2">
    <citation type="submission" date="2015-06" db="UniProtKB">
        <authorList>
            <consortium name="EnsemblPlants"/>
        </authorList>
    </citation>
    <scope>IDENTIFICATION</scope>
</reference>
<reference evidence="3" key="1">
    <citation type="submission" date="2013-06" db="EMBL/GenBank/DDBJ databases">
        <authorList>
            <person name="Zhao Q."/>
        </authorList>
    </citation>
    <scope>NUCLEOTIDE SEQUENCE</scope>
    <source>
        <strain evidence="3">cv. W1943</strain>
    </source>
</reference>
<evidence type="ECO:0000313" key="2">
    <source>
        <dbReference type="EnsemblPlants" id="ORUFI10G10110.4"/>
    </source>
</evidence>
<organism evidence="2 3">
    <name type="scientific">Oryza rufipogon</name>
    <name type="common">Brownbeard rice</name>
    <name type="synonym">Asian wild rice</name>
    <dbReference type="NCBI Taxonomy" id="4529"/>
    <lineage>
        <taxon>Eukaryota</taxon>
        <taxon>Viridiplantae</taxon>
        <taxon>Streptophyta</taxon>
        <taxon>Embryophyta</taxon>
        <taxon>Tracheophyta</taxon>
        <taxon>Spermatophyta</taxon>
        <taxon>Magnoliopsida</taxon>
        <taxon>Liliopsida</taxon>
        <taxon>Poales</taxon>
        <taxon>Poaceae</taxon>
        <taxon>BOP clade</taxon>
        <taxon>Oryzoideae</taxon>
        <taxon>Oryzeae</taxon>
        <taxon>Oryzinae</taxon>
        <taxon>Oryza</taxon>
    </lineage>
</organism>
<feature type="transmembrane region" description="Helical" evidence="1">
    <location>
        <begin position="76"/>
        <end position="98"/>
    </location>
</feature>
<sequence length="106" mass="11509">MPPLHTLFSAAGSAPAISIALHILSAATFTMGSDLGTMASRICSRGCGGAQMEMKANDRRRVAGAEAAARMHLDHWVHLVLFLPIHSQLFFFLLFFCYHDASCSTQ</sequence>
<dbReference type="Gramene" id="ORUFI10G10110.4">
    <property type="protein sequence ID" value="ORUFI10G10110.4"/>
    <property type="gene ID" value="ORUFI10G10110"/>
</dbReference>
<name>A0A0E0QYZ7_ORYRU</name>
<dbReference type="EnsemblPlants" id="ORUFI10G10110.4">
    <property type="protein sequence ID" value="ORUFI10G10110.4"/>
    <property type="gene ID" value="ORUFI10G10110"/>
</dbReference>
<accession>A0A0E0QYZ7</accession>
<protein>
    <submittedName>
        <fullName evidence="2">Uncharacterized protein</fullName>
    </submittedName>
</protein>
<proteinExistence type="predicted"/>
<dbReference type="Proteomes" id="UP000008022">
    <property type="component" value="Unassembled WGS sequence"/>
</dbReference>